<dbReference type="PANTHER" id="PTHR46648">
    <property type="entry name" value="HIT FAMILY PROTEIN 1"/>
    <property type="match status" value="1"/>
</dbReference>
<accession>A0A437AQI7</accession>
<dbReference type="VEuPathDB" id="MicrosporidiaDB:TUBRATIS_000330"/>
<dbReference type="Pfam" id="PF01230">
    <property type="entry name" value="HIT"/>
    <property type="match status" value="1"/>
</dbReference>
<dbReference type="InterPro" id="IPR001310">
    <property type="entry name" value="Histidine_triad_HIT"/>
</dbReference>
<keyword evidence="6" id="KW-1185">Reference proteome</keyword>
<dbReference type="EMBL" id="RCSS01000008">
    <property type="protein sequence ID" value="RVD93439.1"/>
    <property type="molecule type" value="Genomic_DNA"/>
</dbReference>
<evidence type="ECO:0000256" key="1">
    <source>
        <dbReference type="PIRSR" id="PIRSR601310-1"/>
    </source>
</evidence>
<evidence type="ECO:0000313" key="5">
    <source>
        <dbReference type="EMBL" id="RVD93439.1"/>
    </source>
</evidence>
<dbReference type="OrthoDB" id="672793at2759"/>
<dbReference type="Proteomes" id="UP000282876">
    <property type="component" value="Unassembled WGS sequence"/>
</dbReference>
<protein>
    <submittedName>
        <fullName evidence="5">Hit-like hydrolase</fullName>
    </submittedName>
</protein>
<reference evidence="5 6" key="1">
    <citation type="submission" date="2018-10" db="EMBL/GenBank/DDBJ databases">
        <title>Draft genome sequence of the microsporidian Tubulinosema ratisbonensis.</title>
        <authorList>
            <person name="Polonais V."/>
            <person name="Peyretaillade E."/>
            <person name="Niehus S."/>
            <person name="Wawrzyniak I."/>
            <person name="Franchet A."/>
            <person name="Gaspin C."/>
            <person name="Reichstadt M."/>
            <person name="Belser C."/>
            <person name="Labadie K."/>
            <person name="Delbac F."/>
            <person name="Ferrandon D."/>
        </authorList>
    </citation>
    <scope>NUCLEOTIDE SEQUENCE [LARGE SCALE GENOMIC DNA]</scope>
    <source>
        <strain evidence="5 6">Franzen</strain>
    </source>
</reference>
<evidence type="ECO:0000256" key="3">
    <source>
        <dbReference type="PROSITE-ProRule" id="PRU00464"/>
    </source>
</evidence>
<evidence type="ECO:0000256" key="2">
    <source>
        <dbReference type="PIRSR" id="PIRSR601310-3"/>
    </source>
</evidence>
<comment type="caution">
    <text evidence="5">The sequence shown here is derived from an EMBL/GenBank/DDBJ whole genome shotgun (WGS) entry which is preliminary data.</text>
</comment>
<sequence length="131" mass="15270">MNCIFCDFQKKKDLILWEDDLSYLILDIRPLSHGHLLLIPKEHSQFLHLLSDQSLSVILTNIKKIVVELDYKKYNILQNNGHIQSVNHVHFHIIPFNSSGDSLSINWDVQDVDEEYIKCASERVKNALTKK</sequence>
<evidence type="ECO:0000313" key="6">
    <source>
        <dbReference type="Proteomes" id="UP000282876"/>
    </source>
</evidence>
<gene>
    <name evidence="5" type="ORF">TUBRATIS_000330</name>
</gene>
<dbReference type="InterPro" id="IPR036265">
    <property type="entry name" value="HIT-like_sf"/>
</dbReference>
<dbReference type="GO" id="GO:0016787">
    <property type="term" value="F:hydrolase activity"/>
    <property type="evidence" value="ECO:0007669"/>
    <property type="project" value="UniProtKB-KW"/>
</dbReference>
<dbReference type="GO" id="GO:0009117">
    <property type="term" value="P:nucleotide metabolic process"/>
    <property type="evidence" value="ECO:0007669"/>
    <property type="project" value="TreeGrafter"/>
</dbReference>
<feature type="domain" description="HIT" evidence="4">
    <location>
        <begin position="4"/>
        <end position="104"/>
    </location>
</feature>
<dbReference type="PROSITE" id="PS51084">
    <property type="entry name" value="HIT_2"/>
    <property type="match status" value="1"/>
</dbReference>
<dbReference type="PRINTS" id="PR00332">
    <property type="entry name" value="HISTRIAD"/>
</dbReference>
<evidence type="ECO:0000259" key="4">
    <source>
        <dbReference type="PROSITE" id="PS51084"/>
    </source>
</evidence>
<dbReference type="SUPFAM" id="SSF54197">
    <property type="entry name" value="HIT-like"/>
    <property type="match status" value="1"/>
</dbReference>
<keyword evidence="5" id="KW-0378">Hydrolase</keyword>
<feature type="active site" description="Tele-AMP-histidine intermediate" evidence="1">
    <location>
        <position position="90"/>
    </location>
</feature>
<dbReference type="AlphaFoldDB" id="A0A437AQI7"/>
<proteinExistence type="predicted"/>
<dbReference type="InterPro" id="IPR011146">
    <property type="entry name" value="HIT-like"/>
</dbReference>
<organism evidence="5 6">
    <name type="scientific">Tubulinosema ratisbonensis</name>
    <dbReference type="NCBI Taxonomy" id="291195"/>
    <lineage>
        <taxon>Eukaryota</taxon>
        <taxon>Fungi</taxon>
        <taxon>Fungi incertae sedis</taxon>
        <taxon>Microsporidia</taxon>
        <taxon>Tubulinosematoidea</taxon>
        <taxon>Tubulinosematidae</taxon>
        <taxon>Tubulinosema</taxon>
    </lineage>
</organism>
<dbReference type="Gene3D" id="3.30.428.10">
    <property type="entry name" value="HIT-like"/>
    <property type="match status" value="1"/>
</dbReference>
<name>A0A437AQI7_9MICR</name>
<feature type="short sequence motif" description="Histidine triad motif" evidence="2 3">
    <location>
        <begin position="88"/>
        <end position="92"/>
    </location>
</feature>
<dbReference type="PANTHER" id="PTHR46648:SF1">
    <property type="entry name" value="ADENOSINE 5'-MONOPHOSPHORAMIDASE HNT1"/>
    <property type="match status" value="1"/>
</dbReference>
<dbReference type="STRING" id="291195.A0A437AQI7"/>